<protein>
    <recommendedName>
        <fullName evidence="3">DUF4142 domain-containing protein</fullName>
    </recommendedName>
</protein>
<organism evidence="1 2">
    <name type="scientific">Methylophilus luteus</name>
    <dbReference type="NCBI Taxonomy" id="640108"/>
    <lineage>
        <taxon>Bacteria</taxon>
        <taxon>Pseudomonadati</taxon>
        <taxon>Pseudomonadota</taxon>
        <taxon>Betaproteobacteria</taxon>
        <taxon>Nitrosomonadales</taxon>
        <taxon>Methylophilaceae</taxon>
        <taxon>Methylophilus</taxon>
    </lineage>
</organism>
<reference evidence="2" key="1">
    <citation type="journal article" date="2019" name="Int. J. Syst. Evol. Microbiol.">
        <title>The Global Catalogue of Microorganisms (GCM) 10K type strain sequencing project: providing services to taxonomists for standard genome sequencing and annotation.</title>
        <authorList>
            <consortium name="The Broad Institute Genomics Platform"/>
            <consortium name="The Broad Institute Genome Sequencing Center for Infectious Disease"/>
            <person name="Wu L."/>
            <person name="Ma J."/>
        </authorList>
    </citation>
    <scope>NUCLEOTIDE SEQUENCE [LARGE SCALE GENOMIC DNA]</scope>
    <source>
        <strain evidence="2">CCUG 58412</strain>
    </source>
</reference>
<sequence>MSEPTPSMANLEKLRGANLATVKAGSFVLAAGKNAALDRGVSGLRGSSVTPANGSFAQQLRSELVTELKAAGLYDEAADAVIKGELVDSQVDAAIGTGTAKLSARFMVQRAEKTVYDKQLTVDSSWESSFVGAIAIPEAINQYTALYKKLIGKLFDDSEFRSALARQK</sequence>
<accession>A0ABW3F5K0</accession>
<evidence type="ECO:0000313" key="2">
    <source>
        <dbReference type="Proteomes" id="UP001597128"/>
    </source>
</evidence>
<evidence type="ECO:0000313" key="1">
    <source>
        <dbReference type="EMBL" id="MFD0913716.1"/>
    </source>
</evidence>
<evidence type="ECO:0008006" key="3">
    <source>
        <dbReference type="Google" id="ProtNLM"/>
    </source>
</evidence>
<name>A0ABW3F5K0_9PROT</name>
<gene>
    <name evidence="1" type="ORF">ACFQ1Z_09190</name>
</gene>
<dbReference type="RefSeq" id="WP_379057089.1">
    <property type="nucleotide sequence ID" value="NZ_JBHTKB010000001.1"/>
</dbReference>
<comment type="caution">
    <text evidence="1">The sequence shown here is derived from an EMBL/GenBank/DDBJ whole genome shotgun (WGS) entry which is preliminary data.</text>
</comment>
<dbReference type="Proteomes" id="UP001597128">
    <property type="component" value="Unassembled WGS sequence"/>
</dbReference>
<proteinExistence type="predicted"/>
<keyword evidence="2" id="KW-1185">Reference proteome</keyword>
<dbReference type="EMBL" id="JBHTKB010000001">
    <property type="protein sequence ID" value="MFD0913716.1"/>
    <property type="molecule type" value="Genomic_DNA"/>
</dbReference>